<evidence type="ECO:0000313" key="2">
    <source>
        <dbReference type="EMBL" id="GGJ48328.1"/>
    </source>
</evidence>
<gene>
    <name evidence="2" type="ORF">GCM10012282_51560</name>
</gene>
<feature type="compositionally biased region" description="Basic and acidic residues" evidence="1">
    <location>
        <begin position="42"/>
        <end position="57"/>
    </location>
</feature>
<sequence>MRRRFRARRGLWDQKTRAECQGDRRGQGPGDAMAVPRGHGTPFHDKEANRTEQKESS</sequence>
<feature type="compositionally biased region" description="Basic and acidic residues" evidence="1">
    <location>
        <begin position="10"/>
        <end position="26"/>
    </location>
</feature>
<dbReference type="EMBL" id="BMMU01000018">
    <property type="protein sequence ID" value="GGJ48328.1"/>
    <property type="molecule type" value="Genomic_DNA"/>
</dbReference>
<evidence type="ECO:0000256" key="1">
    <source>
        <dbReference type="SAM" id="MobiDB-lite"/>
    </source>
</evidence>
<reference evidence="2" key="1">
    <citation type="journal article" date="2014" name="Int. J. Syst. Evol. Microbiol.">
        <title>Complete genome sequence of Corynebacterium casei LMG S-19264T (=DSM 44701T), isolated from a smear-ripened cheese.</title>
        <authorList>
            <consortium name="US DOE Joint Genome Institute (JGI-PGF)"/>
            <person name="Walter F."/>
            <person name="Albersmeier A."/>
            <person name="Kalinowski J."/>
            <person name="Ruckert C."/>
        </authorList>
    </citation>
    <scope>NUCLEOTIDE SEQUENCE</scope>
    <source>
        <strain evidence="2">CGMCC 4.7272</strain>
    </source>
</reference>
<keyword evidence="3" id="KW-1185">Reference proteome</keyword>
<reference evidence="2" key="2">
    <citation type="submission" date="2020-09" db="EMBL/GenBank/DDBJ databases">
        <authorList>
            <person name="Sun Q."/>
            <person name="Zhou Y."/>
        </authorList>
    </citation>
    <scope>NUCLEOTIDE SEQUENCE</scope>
    <source>
        <strain evidence="2">CGMCC 4.7272</strain>
    </source>
</reference>
<protein>
    <submittedName>
        <fullName evidence="2">Uncharacterized protein</fullName>
    </submittedName>
</protein>
<proteinExistence type="predicted"/>
<comment type="caution">
    <text evidence="2">The sequence shown here is derived from an EMBL/GenBank/DDBJ whole genome shotgun (WGS) entry which is preliminary data.</text>
</comment>
<organism evidence="2 3">
    <name type="scientific">Streptomyces lacrimifluminis</name>
    <dbReference type="NCBI Taxonomy" id="1500077"/>
    <lineage>
        <taxon>Bacteria</taxon>
        <taxon>Bacillati</taxon>
        <taxon>Actinomycetota</taxon>
        <taxon>Actinomycetes</taxon>
        <taxon>Kitasatosporales</taxon>
        <taxon>Streptomycetaceae</taxon>
        <taxon>Streptomyces</taxon>
    </lineage>
</organism>
<feature type="region of interest" description="Disordered" evidence="1">
    <location>
        <begin position="1"/>
        <end position="57"/>
    </location>
</feature>
<accession>A0A917L8C3</accession>
<name>A0A917L8C3_9ACTN</name>
<evidence type="ECO:0000313" key="3">
    <source>
        <dbReference type="Proteomes" id="UP000625682"/>
    </source>
</evidence>
<dbReference type="Proteomes" id="UP000625682">
    <property type="component" value="Unassembled WGS sequence"/>
</dbReference>
<dbReference type="AlphaFoldDB" id="A0A917L8C3"/>